<organism evidence="3 4">
    <name type="scientific">Runella defluvii</name>
    <dbReference type="NCBI Taxonomy" id="370973"/>
    <lineage>
        <taxon>Bacteria</taxon>
        <taxon>Pseudomonadati</taxon>
        <taxon>Bacteroidota</taxon>
        <taxon>Cytophagia</taxon>
        <taxon>Cytophagales</taxon>
        <taxon>Spirosomataceae</taxon>
        <taxon>Runella</taxon>
    </lineage>
</organism>
<comment type="caution">
    <text evidence="3">The sequence shown here is derived from an EMBL/GenBank/DDBJ whole genome shotgun (WGS) entry which is preliminary data.</text>
</comment>
<dbReference type="Pfam" id="PF03808">
    <property type="entry name" value="Glyco_tran_WecG"/>
    <property type="match status" value="1"/>
</dbReference>
<dbReference type="GO" id="GO:0047244">
    <property type="term" value="F:N-acetylglucosaminyldiphosphoundecaprenol N-acetyl-beta-D-mannosaminyltransferase activity"/>
    <property type="evidence" value="ECO:0007669"/>
    <property type="project" value="UniProtKB-EC"/>
</dbReference>
<dbReference type="EC" id="2.4.1.187" evidence="3"/>
<protein>
    <submittedName>
        <fullName evidence="3">N-acetylglucosaminyldiphosphoundecaprenol N-acetyl-beta-D-mannosaminyltransferase</fullName>
        <ecNumber evidence="3">2.4.1.187</ecNumber>
    </submittedName>
</protein>
<dbReference type="NCBIfam" id="TIGR00696">
    <property type="entry name" value="wecG_tagA_cpsF"/>
    <property type="match status" value="1"/>
</dbReference>
<dbReference type="AlphaFoldDB" id="A0A7W5ZQ20"/>
<dbReference type="EMBL" id="JACIBY010000007">
    <property type="protein sequence ID" value="MBB3839614.1"/>
    <property type="molecule type" value="Genomic_DNA"/>
</dbReference>
<dbReference type="PANTHER" id="PTHR34136">
    <property type="match status" value="1"/>
</dbReference>
<keyword evidence="4" id="KW-1185">Reference proteome</keyword>
<dbReference type="CDD" id="cd06533">
    <property type="entry name" value="Glyco_transf_WecG_TagA"/>
    <property type="match status" value="1"/>
</dbReference>
<evidence type="ECO:0000256" key="2">
    <source>
        <dbReference type="ARBA" id="ARBA00022679"/>
    </source>
</evidence>
<evidence type="ECO:0000256" key="1">
    <source>
        <dbReference type="ARBA" id="ARBA00022676"/>
    </source>
</evidence>
<evidence type="ECO:0000313" key="3">
    <source>
        <dbReference type="EMBL" id="MBB3839614.1"/>
    </source>
</evidence>
<dbReference type="InterPro" id="IPR004629">
    <property type="entry name" value="WecG_TagA_CpsF"/>
</dbReference>
<accession>A0A7W5ZQ20</accession>
<reference evidence="3 4" key="1">
    <citation type="submission" date="2020-08" db="EMBL/GenBank/DDBJ databases">
        <title>Genomic Encyclopedia of Type Strains, Phase IV (KMG-IV): sequencing the most valuable type-strain genomes for metagenomic binning, comparative biology and taxonomic classification.</title>
        <authorList>
            <person name="Goeker M."/>
        </authorList>
    </citation>
    <scope>NUCLEOTIDE SEQUENCE [LARGE SCALE GENOMIC DNA]</scope>
    <source>
        <strain evidence="3 4">DSM 17976</strain>
    </source>
</reference>
<keyword evidence="2 3" id="KW-0808">Transferase</keyword>
<dbReference type="PANTHER" id="PTHR34136:SF1">
    <property type="entry name" value="UDP-N-ACETYL-D-MANNOSAMINURONIC ACID TRANSFERASE"/>
    <property type="match status" value="1"/>
</dbReference>
<name>A0A7W5ZQ20_9BACT</name>
<gene>
    <name evidence="3" type="ORF">FHS57_003623</name>
</gene>
<keyword evidence="1 3" id="KW-0328">Glycosyltransferase</keyword>
<evidence type="ECO:0000313" key="4">
    <source>
        <dbReference type="Proteomes" id="UP000541352"/>
    </source>
</evidence>
<sequence>MLMQQTRLLTIPLNLGGYSHFVDSIFELATKRTSSYVCVANVHTCVESYRNKDFSNAIAQADMVTPDGMPLNLALRWLYQLKQERIAGPDLMPVLLRESEKRKLKVFFYGCTQEVLDTIKEKCRVDFPQLEIAGMISPPYRALTNEEVLSYQQTINDSGANLVLVSLGCPKQERWMASMKGKIDAVMIGVGAAFPMMAGVERRAPRWMQRVCLEWLFRMLCNPRRLFKRYVVTNTYFLYLLLLEKFRLSLFSPPITPQRRIVEYYI</sequence>
<dbReference type="Proteomes" id="UP000541352">
    <property type="component" value="Unassembled WGS sequence"/>
</dbReference>
<proteinExistence type="predicted"/>
<dbReference type="RefSeq" id="WP_229601379.1">
    <property type="nucleotide sequence ID" value="NZ_JACIBY010000007.1"/>
</dbReference>